<dbReference type="Proteomes" id="UP000261620">
    <property type="component" value="Unplaced"/>
</dbReference>
<reference evidence="11" key="1">
    <citation type="submission" date="2025-08" db="UniProtKB">
        <authorList>
            <consortium name="Ensembl"/>
        </authorList>
    </citation>
    <scope>IDENTIFICATION</scope>
</reference>
<organism evidence="11 12">
    <name type="scientific">Mola mola</name>
    <name type="common">Ocean sunfish</name>
    <name type="synonym">Tetraodon mola</name>
    <dbReference type="NCBI Taxonomy" id="94237"/>
    <lineage>
        <taxon>Eukaryota</taxon>
        <taxon>Metazoa</taxon>
        <taxon>Chordata</taxon>
        <taxon>Craniata</taxon>
        <taxon>Vertebrata</taxon>
        <taxon>Euteleostomi</taxon>
        <taxon>Actinopterygii</taxon>
        <taxon>Neopterygii</taxon>
        <taxon>Teleostei</taxon>
        <taxon>Neoteleostei</taxon>
        <taxon>Acanthomorphata</taxon>
        <taxon>Eupercaria</taxon>
        <taxon>Tetraodontiformes</taxon>
        <taxon>Molidae</taxon>
        <taxon>Mola</taxon>
    </lineage>
</organism>
<feature type="region of interest" description="Disordered" evidence="7">
    <location>
        <begin position="562"/>
        <end position="582"/>
    </location>
</feature>
<dbReference type="STRING" id="94237.ENSMMOP00000027684"/>
<feature type="compositionally biased region" description="Polar residues" evidence="7">
    <location>
        <begin position="285"/>
        <end position="296"/>
    </location>
</feature>
<feature type="transmembrane region" description="Helical" evidence="8">
    <location>
        <begin position="428"/>
        <end position="450"/>
    </location>
</feature>
<dbReference type="PANTHER" id="PTHR47400">
    <property type="entry name" value="PROLINE-RICH TRANSMEMBRANE PROTEIN 3"/>
    <property type="match status" value="1"/>
</dbReference>
<evidence type="ECO:0000256" key="2">
    <source>
        <dbReference type="ARBA" id="ARBA00022553"/>
    </source>
</evidence>
<evidence type="ECO:0000256" key="8">
    <source>
        <dbReference type="SAM" id="Phobius"/>
    </source>
</evidence>
<dbReference type="InterPro" id="IPR043242">
    <property type="entry name" value="PRRT3"/>
</dbReference>
<dbReference type="AlphaFoldDB" id="A0A3Q3XKU9"/>
<dbReference type="InterPro" id="IPR059081">
    <property type="entry name" value="PRRT3-4"/>
</dbReference>
<evidence type="ECO:0000256" key="1">
    <source>
        <dbReference type="ARBA" id="ARBA00004141"/>
    </source>
</evidence>
<dbReference type="Ensembl" id="ENSMMOT00000028157.1">
    <property type="protein sequence ID" value="ENSMMOP00000027684.1"/>
    <property type="gene ID" value="ENSMMOG00000020937.1"/>
</dbReference>
<keyword evidence="6 8" id="KW-0472">Membrane</keyword>
<dbReference type="OMA" id="ATLLYWG"/>
<accession>A0A3Q3XKU9</accession>
<evidence type="ECO:0000313" key="12">
    <source>
        <dbReference type="Proteomes" id="UP000261620"/>
    </source>
</evidence>
<dbReference type="PANTHER" id="PTHR47400:SF2">
    <property type="entry name" value="PROLINE-RICH TRANSMEMBRANE PROTEIN 3-LIKE"/>
    <property type="match status" value="1"/>
</dbReference>
<sequence length="811" mass="87583">MAPMSLLFLGFLFALLCNSEAQTIIGFSSSFPHQDLPISSSLEPTKHTALFWPSLPSRRRTDVPIRATVQERMTTTNAWQQWQRSPRPTAKSASFISALSTHNLSSGPLLTQPTSSRARTDTASLPFSRAFAKPDATPKGSTPPLPTLSSSTLAESAGHKLATAGNTEEESVKEPESNDLQELGSGSVLTVMPMKDESPFPLPTVGNEMAQYQPPAQTAVSKGSDLKTPDSQTLKPNWLLKTANKIATTPQTEKRVTLPPVVTQATSQTEVNHSIRLGTPRQAPRATSNPGPSLSTTPSHNATLFYWGDRSRTLAFVWELHVYGSASLFLLLFAGAALGLTLSPGTICPHRGALALANALLFLAGGLRAVFFLIDPYGTRKFLPRAAVTALYNLPLHLLVWTQASLALLALKVAGVSVLPSTLERPPLVAVLAVLQSTLLLATDLLSPALSPLVPVTLQVLSLCWGAALSLGFLCYVFPRIRPRWIILGRVLAVCAVLGALCCGLHVHATLWLYGILGNWTHFNWGWWLVHFWARLLELAMGFSLLLMGSWVFWRPQGYQGREEGGPDRGPGDVPNNCTSQERQGTDISKSLIRNQNHEQGTAQLQMLGQPPQRSVSGSLEPDRDTYLSLYDLRPPSPIDLTRSIDEALHRENLLGGGSLFHPLNQTSQSPSPGSGVSQGLWLRRNSDPQLLSESSEVPTESSMPLGGSLLSSVPSRQVTAPPTPSHQGHRWAGNTIGSVPSSVSCPVSLRPSRTSTGHLGEDGVDDTRPFITPDSERVPGRVGRSVGSRSYLEVNRHDDSASVSSEIIDL</sequence>
<evidence type="ECO:0000256" key="6">
    <source>
        <dbReference type="ARBA" id="ARBA00023136"/>
    </source>
</evidence>
<feature type="region of interest" description="Disordered" evidence="7">
    <location>
        <begin position="127"/>
        <end position="182"/>
    </location>
</feature>
<feature type="compositionally biased region" description="Low complexity" evidence="7">
    <location>
        <begin position="668"/>
        <end position="680"/>
    </location>
</feature>
<name>A0A3Q3XKU9_MOLML</name>
<feature type="transmembrane region" description="Helical" evidence="8">
    <location>
        <begin position="320"/>
        <end position="342"/>
    </location>
</feature>
<keyword evidence="4 9" id="KW-0732">Signal</keyword>
<feature type="transmembrane region" description="Helical" evidence="8">
    <location>
        <begin position="532"/>
        <end position="554"/>
    </location>
</feature>
<feature type="compositionally biased region" description="Basic and acidic residues" evidence="7">
    <location>
        <begin position="760"/>
        <end position="780"/>
    </location>
</feature>
<feature type="transmembrane region" description="Helical" evidence="8">
    <location>
        <begin position="491"/>
        <end position="512"/>
    </location>
</feature>
<feature type="signal peptide" evidence="9">
    <location>
        <begin position="1"/>
        <end position="21"/>
    </location>
</feature>
<keyword evidence="3 8" id="KW-0812">Transmembrane</keyword>
<feature type="transmembrane region" description="Helical" evidence="8">
    <location>
        <begin position="456"/>
        <end position="479"/>
    </location>
</feature>
<dbReference type="Pfam" id="PF25987">
    <property type="entry name" value="PRRT3"/>
    <property type="match status" value="1"/>
</dbReference>
<feature type="domain" description="Proline-rich transmembrane protein 3/4" evidence="10">
    <location>
        <begin position="298"/>
        <end position="558"/>
    </location>
</feature>
<evidence type="ECO:0000256" key="9">
    <source>
        <dbReference type="SAM" id="SignalP"/>
    </source>
</evidence>
<evidence type="ECO:0000256" key="4">
    <source>
        <dbReference type="ARBA" id="ARBA00022729"/>
    </source>
</evidence>
<feature type="compositionally biased region" description="Polar residues" evidence="7">
    <location>
        <begin position="688"/>
        <end position="701"/>
    </location>
</feature>
<feature type="compositionally biased region" description="Basic and acidic residues" evidence="7">
    <location>
        <begin position="562"/>
        <end position="571"/>
    </location>
</feature>
<evidence type="ECO:0000313" key="11">
    <source>
        <dbReference type="Ensembl" id="ENSMMOP00000027684.1"/>
    </source>
</evidence>
<evidence type="ECO:0000256" key="5">
    <source>
        <dbReference type="ARBA" id="ARBA00022989"/>
    </source>
</evidence>
<protein>
    <recommendedName>
        <fullName evidence="10">Proline-rich transmembrane protein 3/4 domain-containing protein</fullName>
    </recommendedName>
</protein>
<keyword evidence="12" id="KW-1185">Reference proteome</keyword>
<feature type="compositionally biased region" description="Polar residues" evidence="7">
    <location>
        <begin position="263"/>
        <end position="272"/>
    </location>
</feature>
<feature type="transmembrane region" description="Helical" evidence="8">
    <location>
        <begin position="394"/>
        <end position="416"/>
    </location>
</feature>
<feature type="transmembrane region" description="Helical" evidence="8">
    <location>
        <begin position="354"/>
        <end position="374"/>
    </location>
</feature>
<feature type="compositionally biased region" description="Low complexity" evidence="7">
    <location>
        <begin position="702"/>
        <end position="716"/>
    </location>
</feature>
<evidence type="ECO:0000256" key="7">
    <source>
        <dbReference type="SAM" id="MobiDB-lite"/>
    </source>
</evidence>
<reference evidence="11" key="2">
    <citation type="submission" date="2025-09" db="UniProtKB">
        <authorList>
            <consortium name="Ensembl"/>
        </authorList>
    </citation>
    <scope>IDENTIFICATION</scope>
</reference>
<feature type="compositionally biased region" description="Low complexity" evidence="7">
    <location>
        <begin position="739"/>
        <end position="753"/>
    </location>
</feature>
<feature type="chain" id="PRO_5018604151" description="Proline-rich transmembrane protein 3/4 domain-containing protein" evidence="9">
    <location>
        <begin position="22"/>
        <end position="811"/>
    </location>
</feature>
<feature type="region of interest" description="Disordered" evidence="7">
    <location>
        <begin position="262"/>
        <end position="296"/>
    </location>
</feature>
<proteinExistence type="predicted"/>
<evidence type="ECO:0000259" key="10">
    <source>
        <dbReference type="Pfam" id="PF25987"/>
    </source>
</evidence>
<feature type="region of interest" description="Disordered" evidence="7">
    <location>
        <begin position="660"/>
        <end position="785"/>
    </location>
</feature>
<evidence type="ECO:0000256" key="3">
    <source>
        <dbReference type="ARBA" id="ARBA00022692"/>
    </source>
</evidence>
<keyword evidence="5 8" id="KW-1133">Transmembrane helix</keyword>
<comment type="subcellular location">
    <subcellularLocation>
        <location evidence="1">Membrane</location>
        <topology evidence="1">Multi-pass membrane protein</topology>
    </subcellularLocation>
</comment>
<keyword evidence="2" id="KW-0597">Phosphoprotein</keyword>